<sequence length="51" mass="5943">MSSEYVEILNFKAFYKHSYFETNGENGRKKVIKNHINVSVGIDLEYGNTKE</sequence>
<gene>
    <name evidence="1" type="ORF">OSO01_14580</name>
</gene>
<dbReference type="AlphaFoldDB" id="A0A511ZGZ6"/>
<name>A0A511ZGZ6_9BACI</name>
<organism evidence="1 2">
    <name type="scientific">Oceanobacillus sojae</name>
    <dbReference type="NCBI Taxonomy" id="582851"/>
    <lineage>
        <taxon>Bacteria</taxon>
        <taxon>Bacillati</taxon>
        <taxon>Bacillota</taxon>
        <taxon>Bacilli</taxon>
        <taxon>Bacillales</taxon>
        <taxon>Bacillaceae</taxon>
        <taxon>Oceanobacillus</taxon>
    </lineage>
</organism>
<evidence type="ECO:0000313" key="2">
    <source>
        <dbReference type="Proteomes" id="UP000321558"/>
    </source>
</evidence>
<evidence type="ECO:0000313" key="1">
    <source>
        <dbReference type="EMBL" id="GEN86719.1"/>
    </source>
</evidence>
<proteinExistence type="predicted"/>
<comment type="caution">
    <text evidence="1">The sequence shown here is derived from an EMBL/GenBank/DDBJ whole genome shotgun (WGS) entry which is preliminary data.</text>
</comment>
<dbReference type="EMBL" id="BJYM01000005">
    <property type="protein sequence ID" value="GEN86719.1"/>
    <property type="molecule type" value="Genomic_DNA"/>
</dbReference>
<dbReference type="Proteomes" id="UP000321558">
    <property type="component" value="Unassembled WGS sequence"/>
</dbReference>
<reference evidence="1 2" key="1">
    <citation type="submission" date="2019-07" db="EMBL/GenBank/DDBJ databases">
        <title>Whole genome shotgun sequence of Oceanobacillus sojae NBRC 105379.</title>
        <authorList>
            <person name="Hosoyama A."/>
            <person name="Uohara A."/>
            <person name="Ohji S."/>
            <person name="Ichikawa N."/>
        </authorList>
    </citation>
    <scope>NUCLEOTIDE SEQUENCE [LARGE SCALE GENOMIC DNA]</scope>
    <source>
        <strain evidence="1 2">NBRC 105379</strain>
    </source>
</reference>
<keyword evidence="2" id="KW-1185">Reference proteome</keyword>
<accession>A0A511ZGZ6</accession>
<protein>
    <submittedName>
        <fullName evidence="1">Uncharacterized protein</fullName>
    </submittedName>
</protein>